<gene>
    <name evidence="3" type="ORF">Wenmar_00565</name>
    <name evidence="4" type="ORF">Wenmar_00599</name>
</gene>
<dbReference type="PANTHER" id="PTHR38593">
    <property type="entry name" value="BLR2558 PROTEIN"/>
    <property type="match status" value="1"/>
</dbReference>
<dbReference type="Proteomes" id="UP000035100">
    <property type="component" value="Unassembled WGS sequence"/>
</dbReference>
<proteinExistence type="predicted"/>
<name>A0A0D0PIL1_9RHOB</name>
<dbReference type="EMBL" id="AONG01000003">
    <property type="protein sequence ID" value="KIQ71220.1"/>
    <property type="molecule type" value="Genomic_DNA"/>
</dbReference>
<dbReference type="Pfam" id="PF13628">
    <property type="entry name" value="DUF4142"/>
    <property type="match status" value="1"/>
</dbReference>
<dbReference type="OrthoDB" id="7376531at2"/>
<dbReference type="PANTHER" id="PTHR38593:SF1">
    <property type="entry name" value="BLR2558 PROTEIN"/>
    <property type="match status" value="1"/>
</dbReference>
<accession>A0A0D0PIL1</accession>
<evidence type="ECO:0000256" key="1">
    <source>
        <dbReference type="SAM" id="SignalP"/>
    </source>
</evidence>
<evidence type="ECO:0000313" key="3">
    <source>
        <dbReference type="EMBL" id="KIQ71186.1"/>
    </source>
</evidence>
<comment type="caution">
    <text evidence="3">The sequence shown here is derived from an EMBL/GenBank/DDBJ whole genome shotgun (WGS) entry which is preliminary data.</text>
</comment>
<feature type="chain" id="PRO_5007395140" evidence="1">
    <location>
        <begin position="23"/>
        <end position="172"/>
    </location>
</feature>
<sequence>MTFRTTLLAATVAAGAMTAAFAQTDAAPVTDPAEFAAMAASSNSFEIESSNLALDASESEEVQAFAQRMIDDHTAAGEAMMAAAETDGVEVPEGLNEQHQEMLDGLQGLTGEEFDQAYLDAQVTAHDEAVALFEGFSTEGEDSALKAFAAETLPTLQEHQAMVADMAGMSDG</sequence>
<dbReference type="eggNOG" id="COG3652">
    <property type="taxonomic scope" value="Bacteria"/>
</dbReference>
<feature type="domain" description="DUF4142" evidence="2">
    <location>
        <begin position="33"/>
        <end position="165"/>
    </location>
</feature>
<dbReference type="InterPro" id="IPR025419">
    <property type="entry name" value="DUF4142"/>
</dbReference>
<evidence type="ECO:0000313" key="4">
    <source>
        <dbReference type="EMBL" id="KIQ71220.1"/>
    </source>
</evidence>
<dbReference type="Gene3D" id="1.20.1260.10">
    <property type="match status" value="1"/>
</dbReference>
<evidence type="ECO:0000313" key="5">
    <source>
        <dbReference type="Proteomes" id="UP000035100"/>
    </source>
</evidence>
<dbReference type="STRING" id="1123501.Wenmar_00565"/>
<protein>
    <submittedName>
        <fullName evidence="3">Putative outer membrane protein</fullName>
    </submittedName>
</protein>
<dbReference type="EMBL" id="AONG01000003">
    <property type="protein sequence ID" value="KIQ71186.1"/>
    <property type="molecule type" value="Genomic_DNA"/>
</dbReference>
<keyword evidence="1" id="KW-0732">Signal</keyword>
<dbReference type="RefSeq" id="WP_018303375.1">
    <property type="nucleotide sequence ID" value="NZ_KB902296.1"/>
</dbReference>
<evidence type="ECO:0000259" key="2">
    <source>
        <dbReference type="Pfam" id="PF13628"/>
    </source>
</evidence>
<feature type="signal peptide" evidence="1">
    <location>
        <begin position="1"/>
        <end position="22"/>
    </location>
</feature>
<reference evidence="3 5" key="1">
    <citation type="submission" date="2013-01" db="EMBL/GenBank/DDBJ databases">
        <authorList>
            <person name="Fiebig A."/>
            <person name="Goeker M."/>
            <person name="Klenk H.-P.P."/>
        </authorList>
    </citation>
    <scope>NUCLEOTIDE SEQUENCE [LARGE SCALE GENOMIC DNA]</scope>
    <source>
        <strain evidence="3 5">DSM 24838</strain>
    </source>
</reference>
<organism evidence="3 5">
    <name type="scientific">Wenxinia marina DSM 24838</name>
    <dbReference type="NCBI Taxonomy" id="1123501"/>
    <lineage>
        <taxon>Bacteria</taxon>
        <taxon>Pseudomonadati</taxon>
        <taxon>Pseudomonadota</taxon>
        <taxon>Alphaproteobacteria</taxon>
        <taxon>Rhodobacterales</taxon>
        <taxon>Roseobacteraceae</taxon>
        <taxon>Wenxinia</taxon>
    </lineage>
</organism>
<keyword evidence="5" id="KW-1185">Reference proteome</keyword>
<dbReference type="AlphaFoldDB" id="A0A0D0PIL1"/>
<dbReference type="InterPro" id="IPR012347">
    <property type="entry name" value="Ferritin-like"/>
</dbReference>